<evidence type="ECO:0000256" key="1">
    <source>
        <dbReference type="ARBA" id="ARBA00022679"/>
    </source>
</evidence>
<evidence type="ECO:0000313" key="3">
    <source>
        <dbReference type="EMBL" id="KAJ8654097.1"/>
    </source>
</evidence>
<evidence type="ECO:0000256" key="2">
    <source>
        <dbReference type="SAM" id="MobiDB-lite"/>
    </source>
</evidence>
<dbReference type="InterPro" id="IPR023213">
    <property type="entry name" value="CAT-like_dom_sf"/>
</dbReference>
<feature type="region of interest" description="Disordered" evidence="2">
    <location>
        <begin position="176"/>
        <end position="217"/>
    </location>
</feature>
<comment type="caution">
    <text evidence="3">The sequence shown here is derived from an EMBL/GenBank/DDBJ whole genome shotgun (WGS) entry which is preliminary data.</text>
</comment>
<evidence type="ECO:0000313" key="4">
    <source>
        <dbReference type="Proteomes" id="UP001234581"/>
    </source>
</evidence>
<name>A0AAD7XY03_9FUNG</name>
<sequence length="463" mass="50537">MPLETFTLYPTQKHNRPPAPSKISLHGLDLLSAPIQIHNHRFYHCPKDNSIAEVIDKLKASLAEALELYPTVAGLVTVDDKGDAYIATTDVPGTPFLIEKRDTPFDGKDSEDLSPRTEQILAPGSSSFAVKITEFSCGTIVVASSLHHQVADLRGFLDFLEVWAMIARDEDINESRLPDDWTRTPGRFFQGLNDDDDDDDHSSPPPPPPFGLLDTPATGPPAYLLVPSKVTRWELTRESMAQMKKDLSPPPQSDSWISTGDALSALLSGAVARAREQAKVPRLEGRSSEASGVEKIAMAADGRDRCPDRTMAGGKYFGNFNNLWSVSIPRTDLLTPTSEASGRVALAVRQGLQAALAPKAVADRIAFFENPTNTHPAGRIVWSADIILTNWCRFDLKGPEFDLGWGKPFMTTDGSGSVFPPGYSLMTQDYDSGNVVILLTVEHDAVEALKSDPLLTRYATPLV</sequence>
<dbReference type="GeneID" id="83217712"/>
<dbReference type="Gene3D" id="3.30.559.10">
    <property type="entry name" value="Chloramphenicol acetyltransferase-like domain"/>
    <property type="match status" value="2"/>
</dbReference>
<dbReference type="PANTHER" id="PTHR31642">
    <property type="entry name" value="TRICHOTHECENE 3-O-ACETYLTRANSFERASE"/>
    <property type="match status" value="1"/>
</dbReference>
<gene>
    <name evidence="3" type="ORF">O0I10_010308</name>
</gene>
<dbReference type="GO" id="GO:0016747">
    <property type="term" value="F:acyltransferase activity, transferring groups other than amino-acyl groups"/>
    <property type="evidence" value="ECO:0007669"/>
    <property type="project" value="TreeGrafter"/>
</dbReference>
<accession>A0AAD7XY03</accession>
<dbReference type="RefSeq" id="XP_058339011.1">
    <property type="nucleotide sequence ID" value="XM_058490290.1"/>
</dbReference>
<reference evidence="3 4" key="1">
    <citation type="submission" date="2023-03" db="EMBL/GenBank/DDBJ databases">
        <title>Genome sequence of Lichtheimia ornata CBS 291.66.</title>
        <authorList>
            <person name="Mohabir J.T."/>
            <person name="Shea T.P."/>
            <person name="Kurbessoian T."/>
            <person name="Berby B."/>
            <person name="Fontaine J."/>
            <person name="Livny J."/>
            <person name="Gnirke A."/>
            <person name="Stajich J.E."/>
            <person name="Cuomo C.A."/>
        </authorList>
    </citation>
    <scope>NUCLEOTIDE SEQUENCE [LARGE SCALE GENOMIC DNA]</scope>
    <source>
        <strain evidence="3">CBS 291.66</strain>
    </source>
</reference>
<proteinExistence type="predicted"/>
<organism evidence="3 4">
    <name type="scientific">Lichtheimia ornata</name>
    <dbReference type="NCBI Taxonomy" id="688661"/>
    <lineage>
        <taxon>Eukaryota</taxon>
        <taxon>Fungi</taxon>
        <taxon>Fungi incertae sedis</taxon>
        <taxon>Mucoromycota</taxon>
        <taxon>Mucoromycotina</taxon>
        <taxon>Mucoromycetes</taxon>
        <taxon>Mucorales</taxon>
        <taxon>Lichtheimiaceae</taxon>
        <taxon>Lichtheimia</taxon>
    </lineage>
</organism>
<dbReference type="Pfam" id="PF02458">
    <property type="entry name" value="Transferase"/>
    <property type="match status" value="1"/>
</dbReference>
<dbReference type="EMBL" id="JARTCD010000067">
    <property type="protein sequence ID" value="KAJ8654097.1"/>
    <property type="molecule type" value="Genomic_DNA"/>
</dbReference>
<dbReference type="AlphaFoldDB" id="A0AAD7XY03"/>
<keyword evidence="1" id="KW-0808">Transferase</keyword>
<keyword evidence="4" id="KW-1185">Reference proteome</keyword>
<dbReference type="Proteomes" id="UP001234581">
    <property type="component" value="Unassembled WGS sequence"/>
</dbReference>
<protein>
    <recommendedName>
        <fullName evidence="5">Transferase</fullName>
    </recommendedName>
</protein>
<dbReference type="InterPro" id="IPR050317">
    <property type="entry name" value="Plant_Fungal_Acyltransferase"/>
</dbReference>
<evidence type="ECO:0008006" key="5">
    <source>
        <dbReference type="Google" id="ProtNLM"/>
    </source>
</evidence>
<dbReference type="PANTHER" id="PTHR31642:SF310">
    <property type="entry name" value="FATTY ALCOHOL:CAFFEOYL-COA ACYLTRANSFERASE"/>
    <property type="match status" value="1"/>
</dbReference>